<evidence type="ECO:0000313" key="3">
    <source>
        <dbReference type="Proteomes" id="UP000828390"/>
    </source>
</evidence>
<keyword evidence="1" id="KW-0472">Membrane</keyword>
<organism evidence="2 3">
    <name type="scientific">Dreissena polymorpha</name>
    <name type="common">Zebra mussel</name>
    <name type="synonym">Mytilus polymorpha</name>
    <dbReference type="NCBI Taxonomy" id="45954"/>
    <lineage>
        <taxon>Eukaryota</taxon>
        <taxon>Metazoa</taxon>
        <taxon>Spiralia</taxon>
        <taxon>Lophotrochozoa</taxon>
        <taxon>Mollusca</taxon>
        <taxon>Bivalvia</taxon>
        <taxon>Autobranchia</taxon>
        <taxon>Heteroconchia</taxon>
        <taxon>Euheterodonta</taxon>
        <taxon>Imparidentia</taxon>
        <taxon>Neoheterodontei</taxon>
        <taxon>Myida</taxon>
        <taxon>Dreissenoidea</taxon>
        <taxon>Dreissenidae</taxon>
        <taxon>Dreissena</taxon>
    </lineage>
</organism>
<keyword evidence="3" id="KW-1185">Reference proteome</keyword>
<evidence type="ECO:0000313" key="2">
    <source>
        <dbReference type="EMBL" id="KAH3875931.1"/>
    </source>
</evidence>
<dbReference type="EMBL" id="JAIWYP010000002">
    <property type="protein sequence ID" value="KAH3875931.1"/>
    <property type="molecule type" value="Genomic_DNA"/>
</dbReference>
<protein>
    <submittedName>
        <fullName evidence="2">Uncharacterized protein</fullName>
    </submittedName>
</protein>
<dbReference type="Proteomes" id="UP000828390">
    <property type="component" value="Unassembled WGS sequence"/>
</dbReference>
<feature type="transmembrane region" description="Helical" evidence="1">
    <location>
        <begin position="12"/>
        <end position="32"/>
    </location>
</feature>
<keyword evidence="1" id="KW-1133">Transmembrane helix</keyword>
<proteinExistence type="predicted"/>
<comment type="caution">
    <text evidence="2">The sequence shown here is derived from an EMBL/GenBank/DDBJ whole genome shotgun (WGS) entry which is preliminary data.</text>
</comment>
<reference evidence="2" key="2">
    <citation type="submission" date="2020-11" db="EMBL/GenBank/DDBJ databases">
        <authorList>
            <person name="McCartney M.A."/>
            <person name="Auch B."/>
            <person name="Kono T."/>
            <person name="Mallez S."/>
            <person name="Becker A."/>
            <person name="Gohl D.M."/>
            <person name="Silverstein K.A.T."/>
            <person name="Koren S."/>
            <person name="Bechman K.B."/>
            <person name="Herman A."/>
            <person name="Abrahante J.E."/>
            <person name="Garbe J."/>
        </authorList>
    </citation>
    <scope>NUCLEOTIDE SEQUENCE</scope>
    <source>
        <strain evidence="2">Duluth1</strain>
        <tissue evidence="2">Whole animal</tissue>
    </source>
</reference>
<accession>A0A9D4MGS8</accession>
<reference evidence="2" key="1">
    <citation type="journal article" date="2019" name="bioRxiv">
        <title>The Genome of the Zebra Mussel, Dreissena polymorpha: A Resource for Invasive Species Research.</title>
        <authorList>
            <person name="McCartney M.A."/>
            <person name="Auch B."/>
            <person name="Kono T."/>
            <person name="Mallez S."/>
            <person name="Zhang Y."/>
            <person name="Obille A."/>
            <person name="Becker A."/>
            <person name="Abrahante J.E."/>
            <person name="Garbe J."/>
            <person name="Badalamenti J.P."/>
            <person name="Herman A."/>
            <person name="Mangelson H."/>
            <person name="Liachko I."/>
            <person name="Sullivan S."/>
            <person name="Sone E.D."/>
            <person name="Koren S."/>
            <person name="Silverstein K.A.T."/>
            <person name="Beckman K.B."/>
            <person name="Gohl D.M."/>
        </authorList>
    </citation>
    <scope>NUCLEOTIDE SEQUENCE</scope>
    <source>
        <strain evidence="2">Duluth1</strain>
        <tissue evidence="2">Whole animal</tissue>
    </source>
</reference>
<name>A0A9D4MGS8_DREPO</name>
<keyword evidence="1" id="KW-0812">Transmembrane</keyword>
<gene>
    <name evidence="2" type="ORF">DPMN_039210</name>
</gene>
<dbReference type="AlphaFoldDB" id="A0A9D4MGS8"/>
<sequence>MLPSNPEETSWLVVIAGAICAVAVAIFVLFVAKKHQIFQNCIRLRCKSGLTDEDNQLSATGTNLDRERIHNGGIDVAIAERQAPVDEDRVSLSEHAAIAFGYENETYAEVIDRSRTAVITYTPANVRSYRHGFKQNPQMLLEIDTYEDDYSGVTQPGLSFAAAAVSHNKMKEIEHLRSEGCTYSVVNKKKRPDAYPYSVDKTTKPDGIIYSVARQTQGSDDYTYSVVNKPKKTRTNCAETESLIDKVPKVVSTV</sequence>
<evidence type="ECO:0000256" key="1">
    <source>
        <dbReference type="SAM" id="Phobius"/>
    </source>
</evidence>